<proteinExistence type="predicted"/>
<accession>A0A9W5Y8I9</accession>
<dbReference type="EMBL" id="BRLB01000001">
    <property type="protein sequence ID" value="GKX27935.1"/>
    <property type="molecule type" value="Genomic_DNA"/>
</dbReference>
<gene>
    <name evidence="2" type="ORF">SH1V18_04150</name>
</gene>
<evidence type="ECO:0000313" key="2">
    <source>
        <dbReference type="EMBL" id="GKX27935.1"/>
    </source>
</evidence>
<dbReference type="AlphaFoldDB" id="A0A9W5Y8I9"/>
<protein>
    <recommendedName>
        <fullName evidence="1">Wadjet protein JetD C-terminal domain-containing protein</fullName>
    </recommendedName>
</protein>
<evidence type="ECO:0000313" key="3">
    <source>
        <dbReference type="Proteomes" id="UP001144256"/>
    </source>
</evidence>
<organism evidence="2 3">
    <name type="scientific">Vallitalea longa</name>
    <dbReference type="NCBI Taxonomy" id="2936439"/>
    <lineage>
        <taxon>Bacteria</taxon>
        <taxon>Bacillati</taxon>
        <taxon>Bacillota</taxon>
        <taxon>Clostridia</taxon>
        <taxon>Lachnospirales</taxon>
        <taxon>Vallitaleaceae</taxon>
        <taxon>Vallitalea</taxon>
    </lineage>
</organism>
<name>A0A9W5Y8I9_9FIRM</name>
<evidence type="ECO:0000259" key="1">
    <source>
        <dbReference type="Pfam" id="PF09983"/>
    </source>
</evidence>
<dbReference type="Pfam" id="PF09983">
    <property type="entry name" value="JetD_C"/>
    <property type="match status" value="1"/>
</dbReference>
<comment type="caution">
    <text evidence="2">The sequence shown here is derived from an EMBL/GenBank/DDBJ whole genome shotgun (WGS) entry which is preliminary data.</text>
</comment>
<dbReference type="RefSeq" id="WP_281811724.1">
    <property type="nucleotide sequence ID" value="NZ_BRLB01000001.1"/>
</dbReference>
<sequence length="333" mass="39727">MKKRLENYLANYKKTYILLDEIMKIYDSNMTYNELSDNIKDIEENGGLQPVKNSGLNNMSQPLYYKYRINKQYFLQSYYNKLYKKQLEINRHISLEDYFSLKESIYNKDEYYIDLISDYLNKNPDISKEKFIPESSFNLVKDEKWIQEKGGEAVLKRLHLWERLSFYERIEPLSFAVNENRFDEDIHYHLIIENKTPFLHLISCIEESKYTTIIYGKGWQIISSIKMLDRQLNCNGKHVYEYFGDLDNEGISIYDSLANKINVKPAVDYYRTMMRYDGVQGKVTQKINDTAINDFAIHFNDREKELIKKVLTSKKYYPQEILSKNTLCKILKG</sequence>
<dbReference type="InterPro" id="IPR024534">
    <property type="entry name" value="JetD_C"/>
</dbReference>
<dbReference type="Proteomes" id="UP001144256">
    <property type="component" value="Unassembled WGS sequence"/>
</dbReference>
<reference evidence="2" key="1">
    <citation type="submission" date="2022-06" db="EMBL/GenBank/DDBJ databases">
        <title>Vallitalea longa sp. nov., an anaerobic bacterium isolated from marine sediment.</title>
        <authorList>
            <person name="Hirano S."/>
            <person name="Terahara T."/>
            <person name="Mori K."/>
            <person name="Hamada M."/>
            <person name="Matsumoto R."/>
            <person name="Kobayashi T."/>
        </authorList>
    </citation>
    <scope>NUCLEOTIDE SEQUENCE</scope>
    <source>
        <strain evidence="2">SH18-1</strain>
    </source>
</reference>
<feature type="domain" description="Wadjet protein JetD C-terminal" evidence="1">
    <location>
        <begin position="182"/>
        <end position="276"/>
    </location>
</feature>
<keyword evidence="3" id="KW-1185">Reference proteome</keyword>